<dbReference type="EMBL" id="JAFBIT010000001">
    <property type="protein sequence ID" value="MCF2651706.1"/>
    <property type="molecule type" value="Genomic_DNA"/>
</dbReference>
<keyword evidence="3" id="KW-1185">Reference proteome</keyword>
<accession>A0ABS9CMY1</accession>
<name>A0ABS9CMY1_9FIRM</name>
<dbReference type="InterPro" id="IPR000182">
    <property type="entry name" value="GNAT_dom"/>
</dbReference>
<dbReference type="SUPFAM" id="SSF55729">
    <property type="entry name" value="Acyl-CoA N-acyltransferases (Nat)"/>
    <property type="match status" value="1"/>
</dbReference>
<evidence type="ECO:0000313" key="3">
    <source>
        <dbReference type="Proteomes" id="UP001299220"/>
    </source>
</evidence>
<dbReference type="InterPro" id="IPR016181">
    <property type="entry name" value="Acyl_CoA_acyltransferase"/>
</dbReference>
<gene>
    <name evidence="2" type="ORF">JQM67_03750</name>
</gene>
<dbReference type="CDD" id="cd04301">
    <property type="entry name" value="NAT_SF"/>
    <property type="match status" value="1"/>
</dbReference>
<proteinExistence type="predicted"/>
<comment type="caution">
    <text evidence="2">The sequence shown here is derived from an EMBL/GenBank/DDBJ whole genome shotgun (WGS) entry which is preliminary data.</text>
</comment>
<protein>
    <submittedName>
        <fullName evidence="2">GNAT family N-acetyltransferase</fullName>
    </submittedName>
</protein>
<dbReference type="Gene3D" id="3.40.630.30">
    <property type="match status" value="1"/>
</dbReference>
<evidence type="ECO:0000313" key="2">
    <source>
        <dbReference type="EMBL" id="MCF2651706.1"/>
    </source>
</evidence>
<dbReference type="RefSeq" id="WP_235322713.1">
    <property type="nucleotide sequence ID" value="NZ_JAFBIT010000001.1"/>
</dbReference>
<sequence>MTIRNAEPKDAARILEIIESAKLSIRALGIDQWQNGYPNMESVLSDIENGIGRVLEENGEILAAAAVYVGNEPTYDRIYDGAWLTGNNTYGIIHRIAVAPEGKNRGAASAMMKYCAALSREAGVSSLRCDTHPGNVIMRHTLEKNGYRFCGTIYLEDGSTRVGYEKTI</sequence>
<feature type="domain" description="N-acetyltransferase" evidence="1">
    <location>
        <begin position="1"/>
        <end position="168"/>
    </location>
</feature>
<reference evidence="2 3" key="1">
    <citation type="submission" date="2020-12" db="EMBL/GenBank/DDBJ databases">
        <title>Whole genome sequences of gut porcine anaerobes.</title>
        <authorList>
            <person name="Kubasova T."/>
            <person name="Jahodarova E."/>
            <person name="Rychlik I."/>
        </authorList>
    </citation>
    <scope>NUCLEOTIDE SEQUENCE [LARGE SCALE GENOMIC DNA]</scope>
    <source>
        <strain evidence="2 3">An867</strain>
    </source>
</reference>
<organism evidence="2 3">
    <name type="scientific">Anaeromassilibacillus senegalensis</name>
    <dbReference type="NCBI Taxonomy" id="1673717"/>
    <lineage>
        <taxon>Bacteria</taxon>
        <taxon>Bacillati</taxon>
        <taxon>Bacillota</taxon>
        <taxon>Clostridia</taxon>
        <taxon>Eubacteriales</taxon>
        <taxon>Acutalibacteraceae</taxon>
        <taxon>Anaeromassilibacillus</taxon>
    </lineage>
</organism>
<evidence type="ECO:0000259" key="1">
    <source>
        <dbReference type="PROSITE" id="PS51186"/>
    </source>
</evidence>
<dbReference type="Proteomes" id="UP001299220">
    <property type="component" value="Unassembled WGS sequence"/>
</dbReference>
<dbReference type="PROSITE" id="PS51186">
    <property type="entry name" value="GNAT"/>
    <property type="match status" value="1"/>
</dbReference>
<dbReference type="Pfam" id="PF00583">
    <property type="entry name" value="Acetyltransf_1"/>
    <property type="match status" value="1"/>
</dbReference>